<dbReference type="OrthoDB" id="9806013at2"/>
<dbReference type="InterPro" id="IPR005754">
    <property type="entry name" value="Sortase"/>
</dbReference>
<reference evidence="3 4" key="1">
    <citation type="submission" date="2014-11" db="EMBL/GenBank/DDBJ databases">
        <title>Draft Genome Sequences of Paenibacillus polymyxa NRRL B-30509 and Paenibacillus terrae NRRL B-30644, Strains from a Poultry Environment that Produce Tridecaptin A and Paenicidins.</title>
        <authorList>
            <person name="van Belkum M.J."/>
            <person name="Lohans C.T."/>
            <person name="Vederas J.C."/>
        </authorList>
    </citation>
    <scope>NUCLEOTIDE SEQUENCE [LARGE SCALE GENOMIC DNA]</scope>
    <source>
        <strain evidence="3 4">NRRL B-30644</strain>
    </source>
</reference>
<dbReference type="Gene3D" id="2.40.260.10">
    <property type="entry name" value="Sortase"/>
    <property type="match status" value="1"/>
</dbReference>
<gene>
    <name evidence="3" type="ORF">QD47_20330</name>
</gene>
<dbReference type="GO" id="GO:0016787">
    <property type="term" value="F:hydrolase activity"/>
    <property type="evidence" value="ECO:0007669"/>
    <property type="project" value="UniProtKB-KW"/>
</dbReference>
<protein>
    <submittedName>
        <fullName evidence="3">Peptidase C60</fullName>
    </submittedName>
</protein>
<sequence>MSKTKKFLIAVSSLLLVFSLVNIARTFLGDYAEQQKIEELTKVWEEGSDKGGGDAFPSLLFNKANEPVMLPEFRELYERNSDIVGWLKIDGTRIEYPVMQNPQDAEYYLNHDFDKKENKGGLPFLDAHSRTNGSDILLIHGHHMKSGWMFKDLMKYKNESFYKEHATFQFSTLYEKEEYEIVAVILSKVYRKSDDVFKYYQIEKVSTPAEFDSYIQNIKKLALYDTGVTARYGDKLIVLSTCEYSTEDGRLAVIARKRK</sequence>
<dbReference type="EMBL" id="JTHP01000047">
    <property type="protein sequence ID" value="KJD43874.1"/>
    <property type="molecule type" value="Genomic_DNA"/>
</dbReference>
<accession>A0A0D7WY36</accession>
<organism evidence="3 4">
    <name type="scientific">Paenibacillus terrae</name>
    <dbReference type="NCBI Taxonomy" id="159743"/>
    <lineage>
        <taxon>Bacteria</taxon>
        <taxon>Bacillati</taxon>
        <taxon>Bacillota</taxon>
        <taxon>Bacilli</taxon>
        <taxon>Bacillales</taxon>
        <taxon>Paenibacillaceae</taxon>
        <taxon>Paenibacillus</taxon>
    </lineage>
</organism>
<dbReference type="Proteomes" id="UP000032534">
    <property type="component" value="Unassembled WGS sequence"/>
</dbReference>
<comment type="caution">
    <text evidence="3">The sequence shown here is derived from an EMBL/GenBank/DDBJ whole genome shotgun (WGS) entry which is preliminary data.</text>
</comment>
<feature type="active site" description="Proton donor/acceptor" evidence="2">
    <location>
        <position position="142"/>
    </location>
</feature>
<dbReference type="AlphaFoldDB" id="A0A0D7WY36"/>
<dbReference type="SUPFAM" id="SSF63817">
    <property type="entry name" value="Sortase"/>
    <property type="match status" value="1"/>
</dbReference>
<dbReference type="RefSeq" id="WP_044647838.1">
    <property type="nucleotide sequence ID" value="NZ_JTHP01000047.1"/>
</dbReference>
<dbReference type="CDD" id="cd05826">
    <property type="entry name" value="Sortase_B"/>
    <property type="match status" value="1"/>
</dbReference>
<proteinExistence type="predicted"/>
<dbReference type="InterPro" id="IPR023365">
    <property type="entry name" value="Sortase_dom-sf"/>
</dbReference>
<dbReference type="PATRIC" id="fig|159743.3.peg.4518"/>
<evidence type="ECO:0000256" key="2">
    <source>
        <dbReference type="PIRSR" id="PIRSR605754-1"/>
    </source>
</evidence>
<keyword evidence="1" id="KW-0378">Hydrolase</keyword>
<feature type="active site" description="Acyl-thioester intermediate" evidence="2">
    <location>
        <position position="242"/>
    </location>
</feature>
<evidence type="ECO:0000313" key="3">
    <source>
        <dbReference type="EMBL" id="KJD43874.1"/>
    </source>
</evidence>
<dbReference type="InterPro" id="IPR009835">
    <property type="entry name" value="SrtB"/>
</dbReference>
<keyword evidence="4" id="KW-1185">Reference proteome</keyword>
<dbReference type="Pfam" id="PF04203">
    <property type="entry name" value="Sortase"/>
    <property type="match status" value="1"/>
</dbReference>
<evidence type="ECO:0000313" key="4">
    <source>
        <dbReference type="Proteomes" id="UP000032534"/>
    </source>
</evidence>
<evidence type="ECO:0000256" key="1">
    <source>
        <dbReference type="ARBA" id="ARBA00022801"/>
    </source>
</evidence>
<name>A0A0D7WY36_9BACL</name>